<dbReference type="PROSITE" id="PS00383">
    <property type="entry name" value="TYR_PHOSPHATASE_1"/>
    <property type="match status" value="1"/>
</dbReference>
<dbReference type="SMART" id="SM00195">
    <property type="entry name" value="DSPc"/>
    <property type="match status" value="1"/>
</dbReference>
<evidence type="ECO:0000256" key="2">
    <source>
        <dbReference type="ARBA" id="ARBA00022912"/>
    </source>
</evidence>
<organism evidence="5 6">
    <name type="scientific">Streptomonospora nanhaiensis</name>
    <dbReference type="NCBI Taxonomy" id="1323731"/>
    <lineage>
        <taxon>Bacteria</taxon>
        <taxon>Bacillati</taxon>
        <taxon>Actinomycetota</taxon>
        <taxon>Actinomycetes</taxon>
        <taxon>Streptosporangiales</taxon>
        <taxon>Nocardiopsidaceae</taxon>
        <taxon>Streptomonospora</taxon>
    </lineage>
</organism>
<dbReference type="Proteomes" id="UP000575985">
    <property type="component" value="Unassembled WGS sequence"/>
</dbReference>
<feature type="compositionally biased region" description="Polar residues" evidence="3">
    <location>
        <begin position="9"/>
        <end position="18"/>
    </location>
</feature>
<dbReference type="Gene3D" id="3.90.190.10">
    <property type="entry name" value="Protein tyrosine phosphatase superfamily"/>
    <property type="match status" value="1"/>
</dbReference>
<accession>A0A853BGD9</accession>
<keyword evidence="1" id="KW-0378">Hydrolase</keyword>
<dbReference type="Pfam" id="PF00782">
    <property type="entry name" value="DSPc"/>
    <property type="match status" value="1"/>
</dbReference>
<dbReference type="InterPro" id="IPR000340">
    <property type="entry name" value="Dual-sp_phosphatase_cat-dom"/>
</dbReference>
<feature type="region of interest" description="Disordered" evidence="3">
    <location>
        <begin position="1"/>
        <end position="26"/>
    </location>
</feature>
<dbReference type="InterPro" id="IPR020422">
    <property type="entry name" value="TYR_PHOSPHATASE_DUAL_dom"/>
</dbReference>
<dbReference type="SUPFAM" id="SSF52799">
    <property type="entry name" value="(Phosphotyrosine protein) phosphatases II"/>
    <property type="match status" value="1"/>
</dbReference>
<gene>
    <name evidence="5" type="ORF">HNR12_000660</name>
</gene>
<dbReference type="AlphaFoldDB" id="A0A853BGD9"/>
<proteinExistence type="predicted"/>
<evidence type="ECO:0000259" key="4">
    <source>
        <dbReference type="PROSITE" id="PS50056"/>
    </source>
</evidence>
<reference evidence="5 6" key="1">
    <citation type="submission" date="2020-07" db="EMBL/GenBank/DDBJ databases">
        <title>Sequencing the genomes of 1000 actinobacteria strains.</title>
        <authorList>
            <person name="Klenk H.-P."/>
        </authorList>
    </citation>
    <scope>NUCLEOTIDE SEQUENCE [LARGE SCALE GENOMIC DNA]</scope>
    <source>
        <strain evidence="5 6">DSM 45927</strain>
    </source>
</reference>
<dbReference type="RefSeq" id="WP_179766036.1">
    <property type="nucleotide sequence ID" value="NZ_JACCFO010000001.1"/>
</dbReference>
<evidence type="ECO:0000256" key="1">
    <source>
        <dbReference type="ARBA" id="ARBA00022801"/>
    </source>
</evidence>
<evidence type="ECO:0000256" key="3">
    <source>
        <dbReference type="SAM" id="MobiDB-lite"/>
    </source>
</evidence>
<dbReference type="EMBL" id="JACCFO010000001">
    <property type="protein sequence ID" value="NYI94383.1"/>
    <property type="molecule type" value="Genomic_DNA"/>
</dbReference>
<feature type="domain" description="Tyrosine specific protein phosphatases" evidence="4">
    <location>
        <begin position="314"/>
        <end position="379"/>
    </location>
</feature>
<name>A0A853BGD9_9ACTN</name>
<keyword evidence="2" id="KW-0904">Protein phosphatase</keyword>
<dbReference type="GO" id="GO:0004721">
    <property type="term" value="F:phosphoprotein phosphatase activity"/>
    <property type="evidence" value="ECO:0007669"/>
    <property type="project" value="UniProtKB-KW"/>
</dbReference>
<sequence>MPSDALSAPSGSTDSSLPASAWHRDDPRHDRAAGAWVGAAAAGCLVDAPAALVTELVSASAADAGPGTAAAPATDSGPARLAGLIRAAITRIDAPLDLDTALADPHDRAFALAVRRACAEGRPPAPGTPVPAPGDPRGAALRAVTETPVPEPDLRGPSFPCRHFADAVRRALDLGGGVAALYAGALAGARWGASGVPLAAQRRLADIIAPRELVIRGVVMARGSDPASWPERSGYHTGDSKGIYLPFHTPHPYDPGVILGNLTYLRARPDIDAVVSLNRIGPEDVHTGVPARDRVEVWLADHPGANPNLPFVLEEAAAAVAALRAEGKRVLLHCAAGQSRTPAVAALYAVRSRGADVREALERVIRTVEGHLDNPELSATVAALSGDRLDDPAAELFPQGLPPRRHHPG</sequence>
<protein>
    <recommendedName>
        <fullName evidence="4">Tyrosine specific protein phosphatases domain-containing protein</fullName>
    </recommendedName>
</protein>
<dbReference type="InterPro" id="IPR000387">
    <property type="entry name" value="Tyr_Pase_dom"/>
</dbReference>
<comment type="caution">
    <text evidence="5">The sequence shown here is derived from an EMBL/GenBank/DDBJ whole genome shotgun (WGS) entry which is preliminary data.</text>
</comment>
<dbReference type="PROSITE" id="PS50056">
    <property type="entry name" value="TYR_PHOSPHATASE_2"/>
    <property type="match status" value="1"/>
</dbReference>
<dbReference type="InterPro" id="IPR029021">
    <property type="entry name" value="Prot-tyrosine_phosphatase-like"/>
</dbReference>
<keyword evidence="6" id="KW-1185">Reference proteome</keyword>
<dbReference type="InterPro" id="IPR016130">
    <property type="entry name" value="Tyr_Pase_AS"/>
</dbReference>
<evidence type="ECO:0000313" key="6">
    <source>
        <dbReference type="Proteomes" id="UP000575985"/>
    </source>
</evidence>
<evidence type="ECO:0000313" key="5">
    <source>
        <dbReference type="EMBL" id="NYI94383.1"/>
    </source>
</evidence>